<dbReference type="InterPro" id="IPR001932">
    <property type="entry name" value="PPM-type_phosphatase-like_dom"/>
</dbReference>
<dbReference type="SUPFAM" id="SSF55874">
    <property type="entry name" value="ATPase domain of HSP90 chaperone/DNA topoisomerase II/histidine kinase"/>
    <property type="match status" value="1"/>
</dbReference>
<dbReference type="InterPro" id="IPR003018">
    <property type="entry name" value="GAF"/>
</dbReference>
<evidence type="ECO:0000313" key="3">
    <source>
        <dbReference type="EMBL" id="SFB90000.1"/>
    </source>
</evidence>
<evidence type="ECO:0000259" key="2">
    <source>
        <dbReference type="PROSITE" id="PS50112"/>
    </source>
</evidence>
<dbReference type="Proteomes" id="UP000199207">
    <property type="component" value="Unassembled WGS sequence"/>
</dbReference>
<proteinExistence type="predicted"/>
<organism evidence="3 4">
    <name type="scientific">Streptomyces aidingensis</name>
    <dbReference type="NCBI Taxonomy" id="910347"/>
    <lineage>
        <taxon>Bacteria</taxon>
        <taxon>Bacillati</taxon>
        <taxon>Actinomycetota</taxon>
        <taxon>Actinomycetes</taxon>
        <taxon>Kitasatosporales</taxon>
        <taxon>Streptomycetaceae</taxon>
        <taxon>Streptomyces</taxon>
    </lineage>
</organism>
<dbReference type="SMART" id="SM00065">
    <property type="entry name" value="GAF"/>
    <property type="match status" value="1"/>
</dbReference>
<dbReference type="Pfam" id="PF01590">
    <property type="entry name" value="GAF"/>
    <property type="match status" value="1"/>
</dbReference>
<dbReference type="PROSITE" id="PS50112">
    <property type="entry name" value="PAS"/>
    <property type="match status" value="1"/>
</dbReference>
<keyword evidence="4" id="KW-1185">Reference proteome</keyword>
<dbReference type="InterPro" id="IPR029016">
    <property type="entry name" value="GAF-like_dom_sf"/>
</dbReference>
<dbReference type="RefSeq" id="WP_093836860.1">
    <property type="nucleotide sequence ID" value="NZ_FOLM01000001.1"/>
</dbReference>
<keyword evidence="1" id="KW-0378">Hydrolase</keyword>
<feature type="domain" description="PAS" evidence="2">
    <location>
        <begin position="20"/>
        <end position="83"/>
    </location>
</feature>
<dbReference type="InterPro" id="IPR035965">
    <property type="entry name" value="PAS-like_dom_sf"/>
</dbReference>
<dbReference type="PANTHER" id="PTHR43156">
    <property type="entry name" value="STAGE II SPORULATION PROTEIN E-RELATED"/>
    <property type="match status" value="1"/>
</dbReference>
<dbReference type="Pfam" id="PF13581">
    <property type="entry name" value="HATPase_c_2"/>
    <property type="match status" value="1"/>
</dbReference>
<dbReference type="SMART" id="SM00331">
    <property type="entry name" value="PP2C_SIG"/>
    <property type="match status" value="1"/>
</dbReference>
<sequence length="709" mass="74626">MGHAAEHSGAGRGLPWSAELVLDADGTVLACTATTAELLGRPLPEIRGRPLGGFFRDPSLWERLAANAPDAAQAVLRRPLAGSLDASVSVAPLLTGDGPGPRLLVRLAPASNGEIRDEFGLRVALDSRGTGVMVSDPRVQQRLDLLHAAAVRIGGSLDITESAEELVGMLVPVFADLGAVDLTEEVLAGEEPGEYVTGTPQRRVAVAAARGCWPDDIHQLGETFALGDVESAHMRRGGAGVLPDLGPLRAELGGTPRARLVLTRSATSFLVMPLRARGAVLGALGLWRTGDRTPFDHDDAELTEQIGSRLALGLDNARRYSRERRTAEALQRSLLPRPDVAVTAAETSGVYAPAATAAGTGGSWYDVIPLSSARVAFVVGKVAGHGVHAAGATGRLRSAVQTLADLDPPPDELLSHLNDLVVRFGEDQGQRDPAGAASLLRATCLYAVYDPVGRRCLLASAGHPAPLLARAGEDTAADVVKMHPGPPLGTAGEPFESAELVLAGGDVLAFHSGGPPGRNWDTDRDLGLLGAGAQRAAGAAGAAGSAAAGREPLHTITRDILERLRAEPRRHDLTVLLARVGETPDDATAVWELPADPSRVAEVRSLVSAQLAAWDLTELLFATELIVSELVTNAIRYAGGPVGIRLIRDQRLICEVSDPSQTQPHLRRARLSDEGGRGLFLVAQVAHRWGSRYTPTGKTIWTEQEMPPR</sequence>
<dbReference type="AlphaFoldDB" id="A0A1I1EYI7"/>
<name>A0A1I1EYI7_9ACTN</name>
<dbReference type="Gene3D" id="3.30.450.40">
    <property type="match status" value="1"/>
</dbReference>
<dbReference type="InterPro" id="IPR036890">
    <property type="entry name" value="HATPase_C_sf"/>
</dbReference>
<dbReference type="OrthoDB" id="118142at2"/>
<dbReference type="PANTHER" id="PTHR43156:SF2">
    <property type="entry name" value="STAGE II SPORULATION PROTEIN E"/>
    <property type="match status" value="1"/>
</dbReference>
<reference evidence="3 4" key="1">
    <citation type="submission" date="2016-10" db="EMBL/GenBank/DDBJ databases">
        <authorList>
            <person name="de Groot N.N."/>
        </authorList>
    </citation>
    <scope>NUCLEOTIDE SEQUENCE [LARGE SCALE GENOMIC DNA]</scope>
    <source>
        <strain evidence="3 4">CGMCC 4.5739</strain>
    </source>
</reference>
<evidence type="ECO:0000313" key="4">
    <source>
        <dbReference type="Proteomes" id="UP000199207"/>
    </source>
</evidence>
<dbReference type="Gene3D" id="3.60.40.10">
    <property type="entry name" value="PPM-type phosphatase domain"/>
    <property type="match status" value="1"/>
</dbReference>
<gene>
    <name evidence="3" type="ORF">SAMN05421773_101441</name>
</gene>
<dbReference type="Gene3D" id="3.30.565.10">
    <property type="entry name" value="Histidine kinase-like ATPase, C-terminal domain"/>
    <property type="match status" value="1"/>
</dbReference>
<evidence type="ECO:0000256" key="1">
    <source>
        <dbReference type="ARBA" id="ARBA00022801"/>
    </source>
</evidence>
<dbReference type="GO" id="GO:0016791">
    <property type="term" value="F:phosphatase activity"/>
    <property type="evidence" value="ECO:0007669"/>
    <property type="project" value="TreeGrafter"/>
</dbReference>
<protein>
    <submittedName>
        <fullName evidence="3">Serine phosphatase RsbU, regulator of sigma subunit</fullName>
    </submittedName>
</protein>
<dbReference type="Pfam" id="PF07228">
    <property type="entry name" value="SpoIIE"/>
    <property type="match status" value="1"/>
</dbReference>
<dbReference type="CDD" id="cd16936">
    <property type="entry name" value="HATPase_RsbW-like"/>
    <property type="match status" value="1"/>
</dbReference>
<dbReference type="InterPro" id="IPR052016">
    <property type="entry name" value="Bact_Sigma-Reg"/>
</dbReference>
<dbReference type="EMBL" id="FOLM01000001">
    <property type="protein sequence ID" value="SFB90000.1"/>
    <property type="molecule type" value="Genomic_DNA"/>
</dbReference>
<dbReference type="InterPro" id="IPR000014">
    <property type="entry name" value="PAS"/>
</dbReference>
<dbReference type="STRING" id="910347.SAMN05421773_101441"/>
<accession>A0A1I1EYI7</accession>
<dbReference type="FunFam" id="3.30.565.10:FF:000028">
    <property type="entry name" value="PAS sensor protein"/>
    <property type="match status" value="1"/>
</dbReference>
<dbReference type="SUPFAM" id="SSF55785">
    <property type="entry name" value="PYP-like sensor domain (PAS domain)"/>
    <property type="match status" value="1"/>
</dbReference>
<dbReference type="InterPro" id="IPR003594">
    <property type="entry name" value="HATPase_dom"/>
</dbReference>
<dbReference type="SUPFAM" id="SSF55781">
    <property type="entry name" value="GAF domain-like"/>
    <property type="match status" value="1"/>
</dbReference>
<dbReference type="InterPro" id="IPR036457">
    <property type="entry name" value="PPM-type-like_dom_sf"/>
</dbReference>